<evidence type="ECO:0000313" key="3">
    <source>
        <dbReference type="EMBL" id="OQA56936.1"/>
    </source>
</evidence>
<name>A0A1V5SQX4_9BACT</name>
<dbReference type="InterPro" id="IPR003099">
    <property type="entry name" value="Prephen_DH"/>
</dbReference>
<dbReference type="InterPro" id="IPR046825">
    <property type="entry name" value="PDH_C"/>
</dbReference>
<reference evidence="3" key="1">
    <citation type="submission" date="2017-02" db="EMBL/GenBank/DDBJ databases">
        <title>Delving into the versatile metabolic prowess of the omnipresent phylum Bacteroidetes.</title>
        <authorList>
            <person name="Nobu M.K."/>
            <person name="Mei R."/>
            <person name="Narihiro T."/>
            <person name="Kuroda K."/>
            <person name="Liu W.-T."/>
        </authorList>
    </citation>
    <scope>NUCLEOTIDE SEQUENCE</scope>
    <source>
        <strain evidence="3">ADurb.Bin276</strain>
    </source>
</reference>
<sequence>MPGEPGFFLTAPEHDRVCALVSHLPHVIANVYASQVYEKDYSFSQFAGSSFRDLTRIAGSSPEVWLDIFLTNQTQILSVIDELEGGLRIIKEFIKTEDEDGLKAFLIKVKKIKEQVDDYGSL</sequence>
<proteinExistence type="predicted"/>
<accession>A0A1V5SQX4</accession>
<comment type="caution">
    <text evidence="3">The sequence shown here is derived from an EMBL/GenBank/DDBJ whole genome shotgun (WGS) entry which is preliminary data.</text>
</comment>
<evidence type="ECO:0000259" key="2">
    <source>
        <dbReference type="PROSITE" id="PS51176"/>
    </source>
</evidence>
<dbReference type="PANTHER" id="PTHR21363">
    <property type="entry name" value="PREPHENATE DEHYDROGENASE"/>
    <property type="match status" value="1"/>
</dbReference>
<dbReference type="SUPFAM" id="SSF48179">
    <property type="entry name" value="6-phosphogluconate dehydrogenase C-terminal domain-like"/>
    <property type="match status" value="1"/>
</dbReference>
<dbReference type="GO" id="GO:0004665">
    <property type="term" value="F:prephenate dehydrogenase (NADP+) activity"/>
    <property type="evidence" value="ECO:0007669"/>
    <property type="project" value="InterPro"/>
</dbReference>
<dbReference type="GO" id="GO:0006571">
    <property type="term" value="P:tyrosine biosynthetic process"/>
    <property type="evidence" value="ECO:0007669"/>
    <property type="project" value="InterPro"/>
</dbReference>
<evidence type="ECO:0000256" key="1">
    <source>
        <dbReference type="ARBA" id="ARBA00023002"/>
    </source>
</evidence>
<dbReference type="EMBL" id="MWBQ01000102">
    <property type="protein sequence ID" value="OQA56936.1"/>
    <property type="molecule type" value="Genomic_DNA"/>
</dbReference>
<dbReference type="GO" id="GO:0008977">
    <property type="term" value="F:prephenate dehydrogenase (NAD+) activity"/>
    <property type="evidence" value="ECO:0007669"/>
    <property type="project" value="InterPro"/>
</dbReference>
<dbReference type="InterPro" id="IPR008927">
    <property type="entry name" value="6-PGluconate_DH-like_C_sf"/>
</dbReference>
<dbReference type="GO" id="GO:0070403">
    <property type="term" value="F:NAD+ binding"/>
    <property type="evidence" value="ECO:0007669"/>
    <property type="project" value="TreeGrafter"/>
</dbReference>
<feature type="domain" description="Prephenate/arogenate dehydrogenase" evidence="2">
    <location>
        <begin position="1"/>
        <end position="122"/>
    </location>
</feature>
<dbReference type="Proteomes" id="UP000485569">
    <property type="component" value="Unassembled WGS sequence"/>
</dbReference>
<dbReference type="PANTHER" id="PTHR21363:SF0">
    <property type="entry name" value="PREPHENATE DEHYDROGENASE [NADP(+)]"/>
    <property type="match status" value="1"/>
</dbReference>
<keyword evidence="1" id="KW-0560">Oxidoreductase</keyword>
<gene>
    <name evidence="3" type="ORF">BWY41_01402</name>
</gene>
<dbReference type="Pfam" id="PF20463">
    <property type="entry name" value="PDH_C"/>
    <property type="match status" value="1"/>
</dbReference>
<dbReference type="Gene3D" id="1.10.3660.10">
    <property type="entry name" value="6-phosphogluconate dehydrogenase C-terminal like domain"/>
    <property type="match status" value="1"/>
</dbReference>
<dbReference type="PROSITE" id="PS51176">
    <property type="entry name" value="PDH_ADH"/>
    <property type="match status" value="1"/>
</dbReference>
<dbReference type="InterPro" id="IPR050812">
    <property type="entry name" value="Preph/Arog_dehydrog"/>
</dbReference>
<dbReference type="AlphaFoldDB" id="A0A1V5SQX4"/>
<protein>
    <submittedName>
        <fullName evidence="3">Prephenate dehydrogenase</fullName>
    </submittedName>
</protein>
<organism evidence="3">
    <name type="scientific">Candidatus Atribacter allofermentans</name>
    <dbReference type="NCBI Taxonomy" id="1852833"/>
    <lineage>
        <taxon>Bacteria</taxon>
        <taxon>Pseudomonadati</taxon>
        <taxon>Atribacterota</taxon>
        <taxon>Atribacteria</taxon>
        <taxon>Atribacterales</taxon>
        <taxon>Atribacteraceae</taxon>
        <taxon>Atribacter</taxon>
    </lineage>
</organism>